<organism evidence="6 7">
    <name type="scientific">Coemansia spiralis</name>
    <dbReference type="NCBI Taxonomy" id="417178"/>
    <lineage>
        <taxon>Eukaryota</taxon>
        <taxon>Fungi</taxon>
        <taxon>Fungi incertae sedis</taxon>
        <taxon>Zoopagomycota</taxon>
        <taxon>Kickxellomycotina</taxon>
        <taxon>Kickxellomycetes</taxon>
        <taxon>Kickxellales</taxon>
        <taxon>Kickxellaceae</taxon>
        <taxon>Coemansia</taxon>
    </lineage>
</organism>
<dbReference type="InterPro" id="IPR019142">
    <property type="entry name" value="Dymeclin"/>
</dbReference>
<gene>
    <name evidence="6" type="ORF">GGI25_004459</name>
</gene>
<evidence type="ECO:0000256" key="3">
    <source>
        <dbReference type="ARBA" id="ARBA00022707"/>
    </source>
</evidence>
<keyword evidence="3" id="KW-0519">Myristate</keyword>
<comment type="similarity">
    <text evidence="1">Belongs to the dymeclin family.</text>
</comment>
<keyword evidence="4" id="KW-0449">Lipoprotein</keyword>
<protein>
    <recommendedName>
        <fullName evidence="2">Dymeclin</fullName>
    </recommendedName>
</protein>
<accession>A0A9W8G454</accession>
<dbReference type="OrthoDB" id="10253409at2759"/>
<dbReference type="Proteomes" id="UP001151518">
    <property type="component" value="Unassembled WGS sequence"/>
</dbReference>
<feature type="region of interest" description="Disordered" evidence="5">
    <location>
        <begin position="562"/>
        <end position="624"/>
    </location>
</feature>
<dbReference type="EMBL" id="JANBTW010000060">
    <property type="protein sequence ID" value="KAJ2674166.1"/>
    <property type="molecule type" value="Genomic_DNA"/>
</dbReference>
<evidence type="ECO:0000256" key="2">
    <source>
        <dbReference type="ARBA" id="ARBA00015736"/>
    </source>
</evidence>
<feature type="region of interest" description="Disordered" evidence="5">
    <location>
        <begin position="1"/>
        <end position="20"/>
    </location>
</feature>
<name>A0A9W8G454_9FUNG</name>
<evidence type="ECO:0000256" key="4">
    <source>
        <dbReference type="ARBA" id="ARBA00023288"/>
    </source>
</evidence>
<comment type="caution">
    <text evidence="6">The sequence shown here is derived from an EMBL/GenBank/DDBJ whole genome shotgun (WGS) entry which is preliminary data.</text>
</comment>
<evidence type="ECO:0000256" key="5">
    <source>
        <dbReference type="SAM" id="MobiDB-lite"/>
    </source>
</evidence>
<feature type="compositionally biased region" description="Basic and acidic residues" evidence="5">
    <location>
        <begin position="1"/>
        <end position="10"/>
    </location>
</feature>
<dbReference type="Pfam" id="PF09742">
    <property type="entry name" value="Dymeclin"/>
    <property type="match status" value="2"/>
</dbReference>
<dbReference type="AlphaFoldDB" id="A0A9W8G454"/>
<feature type="compositionally biased region" description="Polar residues" evidence="5">
    <location>
        <begin position="519"/>
        <end position="529"/>
    </location>
</feature>
<feature type="compositionally biased region" description="Low complexity" evidence="5">
    <location>
        <begin position="609"/>
        <end position="624"/>
    </location>
</feature>
<evidence type="ECO:0000313" key="7">
    <source>
        <dbReference type="Proteomes" id="UP001151518"/>
    </source>
</evidence>
<feature type="region of interest" description="Disordered" evidence="5">
    <location>
        <begin position="30"/>
        <end position="53"/>
    </location>
</feature>
<sequence>MTTAPGERKQKTPNIVVVPDMQLPTAHMARESGTQNGDGKGSVSGSNSPASGIMRAQLRGPVSLFSSLNINDNSGSSTTGSPVPLSTPRTIENFRLPQPGTAATRAIPPTPPPSSWHESLTGFLIRFCSPHQFGLENMSIWHDEIAKIKLPTPTAPTTVQTSAAVGLAREQWIEAENYIKYLAQQLAANNPLTGNLNWAIVHFLANMRCLKTLDFLGTIDNALRNLHFILRIMFKGFSLIVESSKLRKLFADRPIASGTIDLILDKVGALADGEVRAHAFKTTLADTSKLHCQVLQYVMFALAKLDVRTSPSAYMFYMDLLAMLLDLFVPQIYARAIDEFNSLLINELMTTVGSSVTFNVANTLAEEAVSALLANAVAPPQIPTAQGLVLSAYSFLFSRSNAIQTKSLEQHALMLLLMLVSQPDTSSQDDSRNPYMVALERLTDSPKDPLQSSNNVPFRIIFAKMVAEIQASEWSTLLHVLIMRNESFRTYVLARTDTDTLLIPLLKRMSLATAMPIPSSHSQAANTSKKQGDRHYSSTHASSMASGGSTYITLVSELASSTGDSKAQHHSRGLSQSSSSTSSLPSPSIPSISSKTLGSTGHTNPSTRAGYANAGTGSSGSSSLSASSTAASGAKLRQAVLLPYALSVDTVPYVHLYLWMSTLVSLTEDAQFVEQLQRSIVDFWPTSPVPMNKQPLSHCITVELMRIFQLNIMYLKDKYLHSLSLGALVNVLYNTTGISTAISQKLVKLFEMIYRRFSKLANISDLSLADRDERDVYLETLTVLLALFYHLLYTNNAQFIYCLLPANAILGGFREAKKPVNSIQDPASRAVALAAKLRVRVAYFHARISTLTNPQAEDILELIESVIGSENSQSSSNTIAFVCKLPESKQWSAFILPLVWELLLSSGIATVSSDGHHPLLEEFENLVL</sequence>
<evidence type="ECO:0000256" key="1">
    <source>
        <dbReference type="ARBA" id="ARBA00010603"/>
    </source>
</evidence>
<feature type="region of interest" description="Disordered" evidence="5">
    <location>
        <begin position="517"/>
        <end position="546"/>
    </location>
</feature>
<dbReference type="GO" id="GO:0007030">
    <property type="term" value="P:Golgi organization"/>
    <property type="evidence" value="ECO:0007669"/>
    <property type="project" value="TreeGrafter"/>
</dbReference>
<feature type="compositionally biased region" description="Low complexity" evidence="5">
    <location>
        <begin position="574"/>
        <end position="594"/>
    </location>
</feature>
<dbReference type="GO" id="GO:0005794">
    <property type="term" value="C:Golgi apparatus"/>
    <property type="evidence" value="ECO:0007669"/>
    <property type="project" value="TreeGrafter"/>
</dbReference>
<dbReference type="PANTHER" id="PTHR12895:SF9">
    <property type="entry name" value="DYMECLIN"/>
    <property type="match status" value="1"/>
</dbReference>
<evidence type="ECO:0000313" key="6">
    <source>
        <dbReference type="EMBL" id="KAJ2674166.1"/>
    </source>
</evidence>
<dbReference type="PANTHER" id="PTHR12895">
    <property type="entry name" value="DYMECLIN"/>
    <property type="match status" value="1"/>
</dbReference>
<proteinExistence type="inferred from homology"/>
<feature type="compositionally biased region" description="Polar residues" evidence="5">
    <location>
        <begin position="595"/>
        <end position="607"/>
    </location>
</feature>
<reference evidence="6" key="1">
    <citation type="submission" date="2022-07" db="EMBL/GenBank/DDBJ databases">
        <title>Phylogenomic reconstructions and comparative analyses of Kickxellomycotina fungi.</title>
        <authorList>
            <person name="Reynolds N.K."/>
            <person name="Stajich J.E."/>
            <person name="Barry K."/>
            <person name="Grigoriev I.V."/>
            <person name="Crous P."/>
            <person name="Smith M.E."/>
        </authorList>
    </citation>
    <scope>NUCLEOTIDE SEQUENCE</scope>
    <source>
        <strain evidence="6">NRRL 3115</strain>
    </source>
</reference>